<dbReference type="AlphaFoldDB" id="A0A8X6JPG4"/>
<accession>A0A8X6JPG4</accession>
<keyword evidence="2" id="KW-1185">Reference proteome</keyword>
<sequence>MRIMNLVKTDLSPQSLPSLGLLGPHLWSVDHLPSSLLTWFPGRWSLILKYLVHPFLTIECEDYVSAHTRPFIPQKVMLLGSIESVWSELCKT</sequence>
<dbReference type="EMBL" id="BMAV01026309">
    <property type="protein sequence ID" value="GFS49190.1"/>
    <property type="molecule type" value="Genomic_DNA"/>
</dbReference>
<gene>
    <name evidence="1" type="ORF">TNIN_490221</name>
</gene>
<evidence type="ECO:0000313" key="2">
    <source>
        <dbReference type="Proteomes" id="UP000886998"/>
    </source>
</evidence>
<evidence type="ECO:0000313" key="1">
    <source>
        <dbReference type="EMBL" id="GFS49190.1"/>
    </source>
</evidence>
<name>A0A8X6JPG4_9ARAC</name>
<organism evidence="1 2">
    <name type="scientific">Trichonephila inaurata madagascariensis</name>
    <dbReference type="NCBI Taxonomy" id="2747483"/>
    <lineage>
        <taxon>Eukaryota</taxon>
        <taxon>Metazoa</taxon>
        <taxon>Ecdysozoa</taxon>
        <taxon>Arthropoda</taxon>
        <taxon>Chelicerata</taxon>
        <taxon>Arachnida</taxon>
        <taxon>Araneae</taxon>
        <taxon>Araneomorphae</taxon>
        <taxon>Entelegynae</taxon>
        <taxon>Araneoidea</taxon>
        <taxon>Nephilidae</taxon>
        <taxon>Trichonephila</taxon>
        <taxon>Trichonephila inaurata</taxon>
    </lineage>
</organism>
<proteinExistence type="predicted"/>
<comment type="caution">
    <text evidence="1">The sequence shown here is derived from an EMBL/GenBank/DDBJ whole genome shotgun (WGS) entry which is preliminary data.</text>
</comment>
<dbReference type="Proteomes" id="UP000886998">
    <property type="component" value="Unassembled WGS sequence"/>
</dbReference>
<reference evidence="1" key="1">
    <citation type="submission" date="2020-08" db="EMBL/GenBank/DDBJ databases">
        <title>Multicomponent nature underlies the extraordinary mechanical properties of spider dragline silk.</title>
        <authorList>
            <person name="Kono N."/>
            <person name="Nakamura H."/>
            <person name="Mori M."/>
            <person name="Yoshida Y."/>
            <person name="Ohtoshi R."/>
            <person name="Malay A.D."/>
            <person name="Moran D.A.P."/>
            <person name="Tomita M."/>
            <person name="Numata K."/>
            <person name="Arakawa K."/>
        </authorList>
    </citation>
    <scope>NUCLEOTIDE SEQUENCE</scope>
</reference>
<protein>
    <submittedName>
        <fullName evidence="1">Uncharacterized protein</fullName>
    </submittedName>
</protein>